<name>A0ABY2HB68_9HYPO</name>
<dbReference type="Proteomes" id="UP001642720">
    <property type="component" value="Unassembled WGS sequence"/>
</dbReference>
<accession>A0ABY2HB68</accession>
<dbReference type="GeneID" id="300575902"/>
<comment type="caution">
    <text evidence="1">The sequence shown here is derived from an EMBL/GenBank/DDBJ whole genome shotgun (WGS) entry which is preliminary data.</text>
</comment>
<dbReference type="EMBL" id="PPTA01000004">
    <property type="protein sequence ID" value="TFB04635.1"/>
    <property type="molecule type" value="Genomic_DNA"/>
</dbReference>
<keyword evidence="2" id="KW-1185">Reference proteome</keyword>
<evidence type="ECO:0000313" key="1">
    <source>
        <dbReference type="EMBL" id="TFB04635.1"/>
    </source>
</evidence>
<protein>
    <submittedName>
        <fullName evidence="1">Uncharacterized protein</fullName>
    </submittedName>
</protein>
<reference evidence="1 2" key="1">
    <citation type="submission" date="2018-01" db="EMBL/GenBank/DDBJ databases">
        <title>Genome characterization of the sugarcane-associated fungus Trichoderma ghanense CCMA-1212 and their application in lignocelulose bioconversion.</title>
        <authorList>
            <person name="Steindorff A.S."/>
            <person name="Mendes T.D."/>
            <person name="Vilela E.S.D."/>
            <person name="Rodrigues D.S."/>
            <person name="Formighieri E.F."/>
            <person name="Melo I.S."/>
            <person name="Favaro L.C.L."/>
        </authorList>
    </citation>
    <scope>NUCLEOTIDE SEQUENCE [LARGE SCALE GENOMIC DNA]</scope>
    <source>
        <strain evidence="1 2">CCMA-1212</strain>
    </source>
</reference>
<organism evidence="1 2">
    <name type="scientific">Trichoderma ghanense</name>
    <dbReference type="NCBI Taxonomy" id="65468"/>
    <lineage>
        <taxon>Eukaryota</taxon>
        <taxon>Fungi</taxon>
        <taxon>Dikarya</taxon>
        <taxon>Ascomycota</taxon>
        <taxon>Pezizomycotina</taxon>
        <taxon>Sordariomycetes</taxon>
        <taxon>Hypocreomycetidae</taxon>
        <taxon>Hypocreales</taxon>
        <taxon>Hypocreaceae</taxon>
        <taxon>Trichoderma</taxon>
    </lineage>
</organism>
<sequence>MTTMEIINSFEVIKKVDGNFRIYIKVIAKQEDNYYIGKWRDRKQLPNHFSQLEDVKIIPTKTRRPAMNSRWTTGPPTGDFYAKEPAFQDYVDPELEERIEHEI</sequence>
<evidence type="ECO:0000313" key="2">
    <source>
        <dbReference type="Proteomes" id="UP001642720"/>
    </source>
</evidence>
<dbReference type="RefSeq" id="XP_073560836.1">
    <property type="nucleotide sequence ID" value="XM_073701452.1"/>
</dbReference>
<gene>
    <name evidence="1" type="ORF">CCMA1212_004136</name>
</gene>
<proteinExistence type="predicted"/>